<dbReference type="eggNOG" id="arCOG03876">
    <property type="taxonomic scope" value="Archaea"/>
</dbReference>
<dbReference type="PANTHER" id="PTHR15028:SF6">
    <property type="entry name" value="B-CELL DIFFERENTIATION ANTIGEN CD72"/>
    <property type="match status" value="1"/>
</dbReference>
<dbReference type="GO" id="GO:0004888">
    <property type="term" value="F:transmembrane signaling receptor activity"/>
    <property type="evidence" value="ECO:0007669"/>
    <property type="project" value="InterPro"/>
</dbReference>
<dbReference type="EMBL" id="CP000561">
    <property type="protein sequence ID" value="ABO08759.1"/>
    <property type="molecule type" value="Genomic_DNA"/>
</dbReference>
<keyword evidence="2" id="KW-0472">Membrane</keyword>
<dbReference type="HOGENOM" id="CLU_084123_0_0_2"/>
<dbReference type="AlphaFoldDB" id="A3MVU2"/>
<proteinExistence type="predicted"/>
<evidence type="ECO:0000256" key="2">
    <source>
        <dbReference type="SAM" id="Phobius"/>
    </source>
</evidence>
<gene>
    <name evidence="3" type="ordered locus">Pcal_1337</name>
</gene>
<dbReference type="RefSeq" id="WP_011850017.1">
    <property type="nucleotide sequence ID" value="NC_009073.1"/>
</dbReference>
<keyword evidence="4" id="KW-1185">Reference proteome</keyword>
<feature type="transmembrane region" description="Helical" evidence="2">
    <location>
        <begin position="6"/>
        <end position="25"/>
    </location>
</feature>
<dbReference type="GO" id="GO:0005886">
    <property type="term" value="C:plasma membrane"/>
    <property type="evidence" value="ECO:0007669"/>
    <property type="project" value="InterPro"/>
</dbReference>
<dbReference type="Proteomes" id="UP000001431">
    <property type="component" value="Chromosome"/>
</dbReference>
<dbReference type="Gene3D" id="1.20.5.1070">
    <property type="entry name" value="Head and neck region of the ectodomain of NDV fusion glycoprotein"/>
    <property type="match status" value="2"/>
</dbReference>
<sequence>MDVVYYLVGLSVTIIGMLGGAMFWLGRKFAQIDERLQRLEKGYEELRSTLTEFKNWTEKKFAEVEGELAGVKERVAAVEKGLEEVKGRLVNVESRLMGVEKELEEVKGRLANVEGRVAGLEGRLAEVEKGLADVRSRLANVESRLVGVEKGLEEVKSRLAVVEGRVVEVEKGLTDVRNRLAGVEGRVAEVERGLADVRSRLAGVEGRLVEFEERFVSFADSVRGSVVSMNSLVVEFLGLKGLLSREEVGFLSREASRLALAIRPNPITEEEVEFLRRVFSKPVEEMTVEELEKAAEIAKRWWYREGKEEAYRLFLIAWTIRTYKLIQEPREKKEG</sequence>
<accession>A3MVU2</accession>
<protein>
    <submittedName>
        <fullName evidence="3">Uncharacterized protein</fullName>
    </submittedName>
</protein>
<organism evidence="3 4">
    <name type="scientific">Pyrobaculum calidifontis (strain DSM 21063 / JCM 11548 / VA1)</name>
    <dbReference type="NCBI Taxonomy" id="410359"/>
    <lineage>
        <taxon>Archaea</taxon>
        <taxon>Thermoproteota</taxon>
        <taxon>Thermoprotei</taxon>
        <taxon>Thermoproteales</taxon>
        <taxon>Thermoproteaceae</taxon>
        <taxon>Pyrobaculum</taxon>
    </lineage>
</organism>
<evidence type="ECO:0000313" key="4">
    <source>
        <dbReference type="Proteomes" id="UP000001431"/>
    </source>
</evidence>
<reference evidence="3" key="1">
    <citation type="submission" date="2007-02" db="EMBL/GenBank/DDBJ databases">
        <title>Complete sequence of Pyrobaculum calidifontis JCM 11548.</title>
        <authorList>
            <consortium name="US DOE Joint Genome Institute"/>
            <person name="Copeland A."/>
            <person name="Lucas S."/>
            <person name="Lapidus A."/>
            <person name="Barry K."/>
            <person name="Glavina del Rio T."/>
            <person name="Dalin E."/>
            <person name="Tice H."/>
            <person name="Pitluck S."/>
            <person name="Chain P."/>
            <person name="Malfatti S."/>
            <person name="Shin M."/>
            <person name="Vergez L."/>
            <person name="Schmutz J."/>
            <person name="Larimer F."/>
            <person name="Land M."/>
            <person name="Hauser L."/>
            <person name="Kyrpides N."/>
            <person name="Mikhailova N."/>
            <person name="Cozen A.E."/>
            <person name="Fitz-Gibbon S.T."/>
            <person name="House C.H."/>
            <person name="Saltikov C."/>
            <person name="Lowe T.M."/>
            <person name="Richardson P."/>
        </authorList>
    </citation>
    <scope>NUCLEOTIDE SEQUENCE [LARGE SCALE GENOMIC DNA]</scope>
    <source>
        <strain evidence="3">JCM 11548</strain>
    </source>
</reference>
<keyword evidence="2" id="KW-0812">Transmembrane</keyword>
<dbReference type="InterPro" id="IPR039689">
    <property type="entry name" value="CD72"/>
</dbReference>
<dbReference type="KEGG" id="pcl:Pcal_1337"/>
<dbReference type="SUPFAM" id="SSF57997">
    <property type="entry name" value="Tropomyosin"/>
    <property type="match status" value="1"/>
</dbReference>
<name>A3MVU2_PYRCJ</name>
<dbReference type="PANTHER" id="PTHR15028">
    <property type="entry name" value="CD72-RELATED"/>
    <property type="match status" value="1"/>
</dbReference>
<dbReference type="OrthoDB" id="27830at2157"/>
<evidence type="ECO:0000256" key="1">
    <source>
        <dbReference type="SAM" id="Coils"/>
    </source>
</evidence>
<keyword evidence="1" id="KW-0175">Coiled coil</keyword>
<keyword evidence="2" id="KW-1133">Transmembrane helix</keyword>
<evidence type="ECO:0000313" key="3">
    <source>
        <dbReference type="EMBL" id="ABO08759.1"/>
    </source>
</evidence>
<dbReference type="GeneID" id="4908585"/>
<feature type="coiled-coil region" evidence="1">
    <location>
        <begin position="82"/>
        <end position="144"/>
    </location>
</feature>